<sequence>MPNIDVVTPASSAPSDRLALGVGWVRPGVAGIGGTLNPSTTPLCCMLPQCFEGSEE</sequence>
<proteinExistence type="predicted"/>
<accession>A0A6J7ATG9</accession>
<organism evidence="1">
    <name type="scientific">freshwater metagenome</name>
    <dbReference type="NCBI Taxonomy" id="449393"/>
    <lineage>
        <taxon>unclassified sequences</taxon>
        <taxon>metagenomes</taxon>
        <taxon>ecological metagenomes</taxon>
    </lineage>
</organism>
<gene>
    <name evidence="1" type="ORF">UFOPK3204_01903</name>
</gene>
<dbReference type="AlphaFoldDB" id="A0A6J7ATG9"/>
<dbReference type="EMBL" id="CAFABK010000170">
    <property type="protein sequence ID" value="CAB4836063.1"/>
    <property type="molecule type" value="Genomic_DNA"/>
</dbReference>
<reference evidence="1" key="1">
    <citation type="submission" date="2020-05" db="EMBL/GenBank/DDBJ databases">
        <authorList>
            <person name="Chiriac C."/>
            <person name="Salcher M."/>
            <person name="Ghai R."/>
            <person name="Kavagutti S V."/>
        </authorList>
    </citation>
    <scope>NUCLEOTIDE SEQUENCE</scope>
</reference>
<protein>
    <submittedName>
        <fullName evidence="1">Unannotated protein</fullName>
    </submittedName>
</protein>
<evidence type="ECO:0000313" key="1">
    <source>
        <dbReference type="EMBL" id="CAB4836063.1"/>
    </source>
</evidence>
<name>A0A6J7ATG9_9ZZZZ</name>